<sequence>MNFKGYEYEFATRSGTAGVFTFAATRLAGRGTTESRERPTRSLSLVLPANNQGKPITEDVAVALRQIVLGQCPAVVRNEFFTQGPGLVFREHGHPLAYALTITNPSTTPMLRALVMTIQAQILRTLLFDSAVLKLPKTCNPLMPTTVTIQQEALACAIANIIWKAGNGQSAILCLPQANVVHVVGSPQFNEDGLTEKLQLCPMSRIEDLHQTVRRNIHVFQEDPGPALMLILYSAILTRGIQQVTEDLGKPTGGDGILTPVKCLLNINGSISFSPISLFVLGRASPFLHNGVQYQEDGQGCTTEETGVLIRSPIGLLVWMGNEAKTSTYNVGSRFKTPTVPIWIVIASEQSGVLFGEDKGILRDHQAENRFQLYYHTSTFHQQNPIILKINNRSRDDSIIDAPVPTLEKLIRTKWGDARIDWGGVEPFV</sequence>
<dbReference type="Pfam" id="PF13898">
    <property type="entry name" value="MINDY-3_4_CD"/>
    <property type="match status" value="1"/>
</dbReference>
<keyword evidence="2" id="KW-0788">Thiol protease</keyword>
<feature type="domain" description="Deubiquitinating enzyme MINDY-3/4 conserved" evidence="3">
    <location>
        <begin position="65"/>
        <end position="424"/>
    </location>
</feature>
<comment type="similarity">
    <text evidence="1 2">Belongs to the MINDY deubiquitinase family. FAM188 subfamily.</text>
</comment>
<evidence type="ECO:0000313" key="5">
    <source>
        <dbReference type="Proteomes" id="UP000820818"/>
    </source>
</evidence>
<protein>
    <recommendedName>
        <fullName evidence="2">Ubiquitin carboxyl-terminal hydrolase MINDY</fullName>
        <ecNumber evidence="2">3.4.19.12</ecNumber>
    </recommendedName>
</protein>
<organism evidence="4 5">
    <name type="scientific">Daphnia sinensis</name>
    <dbReference type="NCBI Taxonomy" id="1820382"/>
    <lineage>
        <taxon>Eukaryota</taxon>
        <taxon>Metazoa</taxon>
        <taxon>Ecdysozoa</taxon>
        <taxon>Arthropoda</taxon>
        <taxon>Crustacea</taxon>
        <taxon>Branchiopoda</taxon>
        <taxon>Diplostraca</taxon>
        <taxon>Cladocera</taxon>
        <taxon>Anomopoda</taxon>
        <taxon>Daphniidae</taxon>
        <taxon>Daphnia</taxon>
        <taxon>Daphnia similis group</taxon>
    </lineage>
</organism>
<gene>
    <name evidence="4" type="ORF">GHT06_018244</name>
</gene>
<keyword evidence="2" id="KW-0645">Protease</keyword>
<keyword evidence="2" id="KW-0378">Hydrolase</keyword>
<comment type="catalytic activity">
    <reaction evidence="2">
        <text>Thiol-dependent hydrolysis of ester, thioester, amide, peptide and isopeptide bonds formed by the C-terminal Gly of ubiquitin (a 76-residue protein attached to proteins as an intracellular targeting signal).</text>
        <dbReference type="EC" id="3.4.19.12"/>
    </reaction>
</comment>
<evidence type="ECO:0000259" key="3">
    <source>
        <dbReference type="SMART" id="SM01174"/>
    </source>
</evidence>
<dbReference type="GO" id="GO:1990380">
    <property type="term" value="F:K48-linked deubiquitinase activity"/>
    <property type="evidence" value="ECO:0007669"/>
    <property type="project" value="UniProtKB-UniRule"/>
</dbReference>
<comment type="caution">
    <text evidence="4">The sequence shown here is derived from an EMBL/GenBank/DDBJ whole genome shotgun (WGS) entry which is preliminary data.</text>
</comment>
<evidence type="ECO:0000313" key="4">
    <source>
        <dbReference type="EMBL" id="KAI9555729.1"/>
    </source>
</evidence>
<keyword evidence="2" id="KW-0833">Ubl conjugation pathway</keyword>
<dbReference type="GO" id="GO:0071108">
    <property type="term" value="P:protein K48-linked deubiquitination"/>
    <property type="evidence" value="ECO:0007669"/>
    <property type="project" value="InterPro"/>
</dbReference>
<dbReference type="AlphaFoldDB" id="A0AAD5KMY6"/>
<dbReference type="Proteomes" id="UP000820818">
    <property type="component" value="Linkage Group LG7"/>
</dbReference>
<evidence type="ECO:0000256" key="2">
    <source>
        <dbReference type="RuleBase" id="RU367088"/>
    </source>
</evidence>
<dbReference type="EMBL" id="WJBH02000007">
    <property type="protein sequence ID" value="KAI9555729.1"/>
    <property type="molecule type" value="Genomic_DNA"/>
</dbReference>
<dbReference type="PANTHER" id="PTHR12473">
    <property type="entry name" value="UBIQUITIN CARBOXYL-TERMINAL HYDROLASE MINDY-4-RELATED"/>
    <property type="match status" value="1"/>
</dbReference>
<dbReference type="InterPro" id="IPR039785">
    <property type="entry name" value="MINY3/4"/>
</dbReference>
<reference evidence="4 5" key="1">
    <citation type="submission" date="2022-05" db="EMBL/GenBank/DDBJ databases">
        <title>A multi-omics perspective on studying reproductive biology in Daphnia sinensis.</title>
        <authorList>
            <person name="Jia J."/>
        </authorList>
    </citation>
    <scope>NUCLEOTIDE SEQUENCE [LARGE SCALE GENOMIC DNA]</scope>
    <source>
        <strain evidence="4 5">WSL</strain>
    </source>
</reference>
<dbReference type="GO" id="GO:0006508">
    <property type="term" value="P:proteolysis"/>
    <property type="evidence" value="ECO:0007669"/>
    <property type="project" value="UniProtKB-KW"/>
</dbReference>
<accession>A0AAD5KMY6</accession>
<evidence type="ECO:0000256" key="1">
    <source>
        <dbReference type="ARBA" id="ARBA00011074"/>
    </source>
</evidence>
<dbReference type="PANTHER" id="PTHR12473:SF8">
    <property type="entry name" value="UBIQUITIN CARBOXYL-TERMINAL HYDROLASE MINDY-4-RELATED"/>
    <property type="match status" value="1"/>
</dbReference>
<name>A0AAD5KMY6_9CRUS</name>
<comment type="function">
    <text evidence="2">Hydrolase that can remove 'Lys-48'-linked conjugated ubiquitin from proteins.</text>
</comment>
<dbReference type="EC" id="3.4.19.12" evidence="2"/>
<keyword evidence="5" id="KW-1185">Reference proteome</keyword>
<dbReference type="GO" id="GO:0004843">
    <property type="term" value="F:cysteine-type deubiquitinase activity"/>
    <property type="evidence" value="ECO:0007669"/>
    <property type="project" value="UniProtKB-UniRule"/>
</dbReference>
<dbReference type="SMART" id="SM01174">
    <property type="entry name" value="DUF4205"/>
    <property type="match status" value="1"/>
</dbReference>
<dbReference type="InterPro" id="IPR025257">
    <property type="entry name" value="MINDY-3/4_CD"/>
</dbReference>
<proteinExistence type="inferred from homology"/>